<evidence type="ECO:0000256" key="2">
    <source>
        <dbReference type="ARBA" id="ARBA00010701"/>
    </source>
</evidence>
<keyword evidence="5" id="KW-0732">Signal</keyword>
<feature type="signal peptide" evidence="5">
    <location>
        <begin position="1"/>
        <end position="20"/>
    </location>
</feature>
<dbReference type="SUPFAM" id="SSF53474">
    <property type="entry name" value="alpha/beta-Hydrolases"/>
    <property type="match status" value="1"/>
</dbReference>
<comment type="similarity">
    <text evidence="2 4">Belongs to the AB hydrolase superfamily. Lipase family.</text>
</comment>
<dbReference type="eggNOG" id="ENOG502RYX8">
    <property type="taxonomic scope" value="Eukaryota"/>
</dbReference>
<gene>
    <name evidence="7" type="primary">Dgri\GH16686</name>
    <name evidence="7" type="ORF">Dgri_GH16686</name>
</gene>
<dbReference type="Pfam" id="PF00151">
    <property type="entry name" value="Lipase"/>
    <property type="match status" value="1"/>
</dbReference>
<name>B4J300_DROGR</name>
<comment type="subcellular location">
    <subcellularLocation>
        <location evidence="1">Secreted</location>
    </subcellularLocation>
</comment>
<dbReference type="FunCoup" id="B4J300">
    <property type="interactions" value="41"/>
</dbReference>
<protein>
    <submittedName>
        <fullName evidence="7">GH16686</fullName>
    </submittedName>
</protein>
<dbReference type="OrthoDB" id="199913at2759"/>
<feature type="domain" description="Lipase" evidence="6">
    <location>
        <begin position="27"/>
        <end position="277"/>
    </location>
</feature>
<evidence type="ECO:0000256" key="3">
    <source>
        <dbReference type="ARBA" id="ARBA00022525"/>
    </source>
</evidence>
<dbReference type="PANTHER" id="PTHR11610:SF173">
    <property type="entry name" value="LIPASE DOMAIN-CONTAINING PROTEIN-RELATED"/>
    <property type="match status" value="1"/>
</dbReference>
<dbReference type="GO" id="GO:0005615">
    <property type="term" value="C:extracellular space"/>
    <property type="evidence" value="ECO:0007669"/>
    <property type="project" value="TreeGrafter"/>
</dbReference>
<evidence type="ECO:0000256" key="4">
    <source>
        <dbReference type="RuleBase" id="RU004262"/>
    </source>
</evidence>
<keyword evidence="8" id="KW-1185">Reference proteome</keyword>
<dbReference type="InterPro" id="IPR029058">
    <property type="entry name" value="AB_hydrolase_fold"/>
</dbReference>
<evidence type="ECO:0000256" key="5">
    <source>
        <dbReference type="SAM" id="SignalP"/>
    </source>
</evidence>
<dbReference type="PhylomeDB" id="B4J300"/>
<evidence type="ECO:0000313" key="8">
    <source>
        <dbReference type="Proteomes" id="UP000001070"/>
    </source>
</evidence>
<sequence length="287" mass="31218">MRYIKVILGCLLLALREAAAVESGPGYLLYTRRNQNTPQRIVPDVESLLRSSFYAADPIVVSIPRWGSNGSVEHLILATALLERNACNFFAVDLAETQTESEIVASVSELLVMLHRQFDVPLGRQQLIGFGAGAHLAGGAAEQLEQQLNEQLPLITALDPSGDSEQLKHQLAAGDAHRVEVIHTNSQGLGTIRRLGDVDYYPNGGQQQPGCNSDACSHERALNLAVEMWSPANEFLVAQCGSVETMSAKDCRWSAQRMGSNSAAGIYFLETRSSSPYGRGAYHIGFF</sequence>
<organism evidence="8">
    <name type="scientific">Drosophila grimshawi</name>
    <name type="common">Hawaiian fruit fly</name>
    <name type="synonym">Idiomyia grimshawi</name>
    <dbReference type="NCBI Taxonomy" id="7222"/>
    <lineage>
        <taxon>Eukaryota</taxon>
        <taxon>Metazoa</taxon>
        <taxon>Ecdysozoa</taxon>
        <taxon>Arthropoda</taxon>
        <taxon>Hexapoda</taxon>
        <taxon>Insecta</taxon>
        <taxon>Pterygota</taxon>
        <taxon>Neoptera</taxon>
        <taxon>Endopterygota</taxon>
        <taxon>Diptera</taxon>
        <taxon>Brachycera</taxon>
        <taxon>Muscomorpha</taxon>
        <taxon>Ephydroidea</taxon>
        <taxon>Drosophilidae</taxon>
        <taxon>Drosophila</taxon>
        <taxon>Hawaiian Drosophila</taxon>
    </lineage>
</organism>
<evidence type="ECO:0000313" key="7">
    <source>
        <dbReference type="EMBL" id="EDV97170.1"/>
    </source>
</evidence>
<feature type="chain" id="PRO_5002811307" evidence="5">
    <location>
        <begin position="21"/>
        <end position="287"/>
    </location>
</feature>
<dbReference type="HOGENOM" id="CLU_027171_2_0_1"/>
<dbReference type="GO" id="GO:0017171">
    <property type="term" value="F:serine hydrolase activity"/>
    <property type="evidence" value="ECO:0007669"/>
    <property type="project" value="TreeGrafter"/>
</dbReference>
<proteinExistence type="inferred from homology"/>
<reference evidence="7 8" key="1">
    <citation type="journal article" date="2007" name="Nature">
        <title>Evolution of genes and genomes on the Drosophila phylogeny.</title>
        <authorList>
            <consortium name="Drosophila 12 Genomes Consortium"/>
            <person name="Clark A.G."/>
            <person name="Eisen M.B."/>
            <person name="Smith D.R."/>
            <person name="Bergman C.M."/>
            <person name="Oliver B."/>
            <person name="Markow T.A."/>
            <person name="Kaufman T.C."/>
            <person name="Kellis M."/>
            <person name="Gelbart W."/>
            <person name="Iyer V.N."/>
            <person name="Pollard D.A."/>
            <person name="Sackton T.B."/>
            <person name="Larracuente A.M."/>
            <person name="Singh N.D."/>
            <person name="Abad J.P."/>
            <person name="Abt D.N."/>
            <person name="Adryan B."/>
            <person name="Aguade M."/>
            <person name="Akashi H."/>
            <person name="Anderson W.W."/>
            <person name="Aquadro C.F."/>
            <person name="Ardell D.H."/>
            <person name="Arguello R."/>
            <person name="Artieri C.G."/>
            <person name="Barbash D.A."/>
            <person name="Barker D."/>
            <person name="Barsanti P."/>
            <person name="Batterham P."/>
            <person name="Batzoglou S."/>
            <person name="Begun D."/>
            <person name="Bhutkar A."/>
            <person name="Blanco E."/>
            <person name="Bosak S.A."/>
            <person name="Bradley R.K."/>
            <person name="Brand A.D."/>
            <person name="Brent M.R."/>
            <person name="Brooks A.N."/>
            <person name="Brown R.H."/>
            <person name="Butlin R.K."/>
            <person name="Caggese C."/>
            <person name="Calvi B.R."/>
            <person name="Bernardo de Carvalho A."/>
            <person name="Caspi A."/>
            <person name="Castrezana S."/>
            <person name="Celniker S.E."/>
            <person name="Chang J.L."/>
            <person name="Chapple C."/>
            <person name="Chatterji S."/>
            <person name="Chinwalla A."/>
            <person name="Civetta A."/>
            <person name="Clifton S.W."/>
            <person name="Comeron J.M."/>
            <person name="Costello J.C."/>
            <person name="Coyne J.A."/>
            <person name="Daub J."/>
            <person name="David R.G."/>
            <person name="Delcher A.L."/>
            <person name="Delehaunty K."/>
            <person name="Do C.B."/>
            <person name="Ebling H."/>
            <person name="Edwards K."/>
            <person name="Eickbush T."/>
            <person name="Evans J.D."/>
            <person name="Filipski A."/>
            <person name="Findeiss S."/>
            <person name="Freyhult E."/>
            <person name="Fulton L."/>
            <person name="Fulton R."/>
            <person name="Garcia A.C."/>
            <person name="Gardiner A."/>
            <person name="Garfield D.A."/>
            <person name="Garvin B.E."/>
            <person name="Gibson G."/>
            <person name="Gilbert D."/>
            <person name="Gnerre S."/>
            <person name="Godfrey J."/>
            <person name="Good R."/>
            <person name="Gotea V."/>
            <person name="Gravely B."/>
            <person name="Greenberg A.J."/>
            <person name="Griffiths-Jones S."/>
            <person name="Gross S."/>
            <person name="Guigo R."/>
            <person name="Gustafson E.A."/>
            <person name="Haerty W."/>
            <person name="Hahn M.W."/>
            <person name="Halligan D.L."/>
            <person name="Halpern A.L."/>
            <person name="Halter G.M."/>
            <person name="Han M.V."/>
            <person name="Heger A."/>
            <person name="Hillier L."/>
            <person name="Hinrichs A.S."/>
            <person name="Holmes I."/>
            <person name="Hoskins R.A."/>
            <person name="Hubisz M.J."/>
            <person name="Hultmark D."/>
            <person name="Huntley M.A."/>
            <person name="Jaffe D.B."/>
            <person name="Jagadeeshan S."/>
            <person name="Jeck W.R."/>
            <person name="Johnson J."/>
            <person name="Jones C.D."/>
            <person name="Jordan W.C."/>
            <person name="Karpen G.H."/>
            <person name="Kataoka E."/>
            <person name="Keightley P.D."/>
            <person name="Kheradpour P."/>
            <person name="Kirkness E.F."/>
            <person name="Koerich L.B."/>
            <person name="Kristiansen K."/>
            <person name="Kudrna D."/>
            <person name="Kulathinal R.J."/>
            <person name="Kumar S."/>
            <person name="Kwok R."/>
            <person name="Lander E."/>
            <person name="Langley C.H."/>
            <person name="Lapoint R."/>
            <person name="Lazzaro B.P."/>
            <person name="Lee S.J."/>
            <person name="Levesque L."/>
            <person name="Li R."/>
            <person name="Lin C.F."/>
            <person name="Lin M.F."/>
            <person name="Lindblad-Toh K."/>
            <person name="Llopart A."/>
            <person name="Long M."/>
            <person name="Low L."/>
            <person name="Lozovsky E."/>
            <person name="Lu J."/>
            <person name="Luo M."/>
            <person name="Machado C.A."/>
            <person name="Makalowski W."/>
            <person name="Marzo M."/>
            <person name="Matsuda M."/>
            <person name="Matzkin L."/>
            <person name="McAllister B."/>
            <person name="McBride C.S."/>
            <person name="McKernan B."/>
            <person name="McKernan K."/>
            <person name="Mendez-Lago M."/>
            <person name="Minx P."/>
            <person name="Mollenhauer M.U."/>
            <person name="Montooth K."/>
            <person name="Mount S.M."/>
            <person name="Mu X."/>
            <person name="Myers E."/>
            <person name="Negre B."/>
            <person name="Newfeld S."/>
            <person name="Nielsen R."/>
            <person name="Noor M.A."/>
            <person name="O'Grady P."/>
            <person name="Pachter L."/>
            <person name="Papaceit M."/>
            <person name="Parisi M.J."/>
            <person name="Parisi M."/>
            <person name="Parts L."/>
            <person name="Pedersen J.S."/>
            <person name="Pesole G."/>
            <person name="Phillippy A.M."/>
            <person name="Ponting C.P."/>
            <person name="Pop M."/>
            <person name="Porcelli D."/>
            <person name="Powell J.R."/>
            <person name="Prohaska S."/>
            <person name="Pruitt K."/>
            <person name="Puig M."/>
            <person name="Quesneville H."/>
            <person name="Ram K.R."/>
            <person name="Rand D."/>
            <person name="Rasmussen M.D."/>
            <person name="Reed L.K."/>
            <person name="Reenan R."/>
            <person name="Reily A."/>
            <person name="Remington K.A."/>
            <person name="Rieger T.T."/>
            <person name="Ritchie M.G."/>
            <person name="Robin C."/>
            <person name="Rogers Y.H."/>
            <person name="Rohde C."/>
            <person name="Rozas J."/>
            <person name="Rubenfield M.J."/>
            <person name="Ruiz A."/>
            <person name="Russo S."/>
            <person name="Salzberg S.L."/>
            <person name="Sanchez-Gracia A."/>
            <person name="Saranga D.J."/>
            <person name="Sato H."/>
            <person name="Schaeffer S.W."/>
            <person name="Schatz M.C."/>
            <person name="Schlenke T."/>
            <person name="Schwartz R."/>
            <person name="Segarra C."/>
            <person name="Singh R.S."/>
            <person name="Sirot L."/>
            <person name="Sirota M."/>
            <person name="Sisneros N.B."/>
            <person name="Smith C.D."/>
            <person name="Smith T.F."/>
            <person name="Spieth J."/>
            <person name="Stage D.E."/>
            <person name="Stark A."/>
            <person name="Stephan W."/>
            <person name="Strausberg R.L."/>
            <person name="Strempel S."/>
            <person name="Sturgill D."/>
            <person name="Sutton G."/>
            <person name="Sutton G.G."/>
            <person name="Tao W."/>
            <person name="Teichmann S."/>
            <person name="Tobari Y.N."/>
            <person name="Tomimura Y."/>
            <person name="Tsolas J.M."/>
            <person name="Valente V.L."/>
            <person name="Venter E."/>
            <person name="Venter J.C."/>
            <person name="Vicario S."/>
            <person name="Vieira F.G."/>
            <person name="Vilella A.J."/>
            <person name="Villasante A."/>
            <person name="Walenz B."/>
            <person name="Wang J."/>
            <person name="Wasserman M."/>
            <person name="Watts T."/>
            <person name="Wilson D."/>
            <person name="Wilson R.K."/>
            <person name="Wing R.A."/>
            <person name="Wolfner M.F."/>
            <person name="Wong A."/>
            <person name="Wong G.K."/>
            <person name="Wu C.I."/>
            <person name="Wu G."/>
            <person name="Yamamoto D."/>
            <person name="Yang H.P."/>
            <person name="Yang S.P."/>
            <person name="Yorke J.A."/>
            <person name="Yoshida K."/>
            <person name="Zdobnov E."/>
            <person name="Zhang P."/>
            <person name="Zhang Y."/>
            <person name="Zimin A.V."/>
            <person name="Baldwin J."/>
            <person name="Abdouelleil A."/>
            <person name="Abdulkadir J."/>
            <person name="Abebe A."/>
            <person name="Abera B."/>
            <person name="Abreu J."/>
            <person name="Acer S.C."/>
            <person name="Aftuck L."/>
            <person name="Alexander A."/>
            <person name="An P."/>
            <person name="Anderson E."/>
            <person name="Anderson S."/>
            <person name="Arachi H."/>
            <person name="Azer M."/>
            <person name="Bachantsang P."/>
            <person name="Barry A."/>
            <person name="Bayul T."/>
            <person name="Berlin A."/>
            <person name="Bessette D."/>
            <person name="Bloom T."/>
            <person name="Blye J."/>
            <person name="Boguslavskiy L."/>
            <person name="Bonnet C."/>
            <person name="Boukhgalter B."/>
            <person name="Bourzgui I."/>
            <person name="Brown A."/>
            <person name="Cahill P."/>
            <person name="Channer S."/>
            <person name="Cheshatsang Y."/>
            <person name="Chuda L."/>
            <person name="Citroen M."/>
            <person name="Collymore A."/>
            <person name="Cooke P."/>
            <person name="Costello M."/>
            <person name="D'Aco K."/>
            <person name="Daza R."/>
            <person name="De Haan G."/>
            <person name="DeGray S."/>
            <person name="DeMaso C."/>
            <person name="Dhargay N."/>
            <person name="Dooley K."/>
            <person name="Dooley E."/>
            <person name="Doricent M."/>
            <person name="Dorje P."/>
            <person name="Dorjee K."/>
            <person name="Dupes A."/>
            <person name="Elong R."/>
            <person name="Falk J."/>
            <person name="Farina A."/>
            <person name="Faro S."/>
            <person name="Ferguson D."/>
            <person name="Fisher S."/>
            <person name="Foley C.D."/>
            <person name="Franke A."/>
            <person name="Friedrich D."/>
            <person name="Gadbois L."/>
            <person name="Gearin G."/>
            <person name="Gearin C.R."/>
            <person name="Giannoukos G."/>
            <person name="Goode T."/>
            <person name="Graham J."/>
            <person name="Grandbois E."/>
            <person name="Grewal S."/>
            <person name="Gyaltsen K."/>
            <person name="Hafez N."/>
            <person name="Hagos B."/>
            <person name="Hall J."/>
            <person name="Henson C."/>
            <person name="Hollinger A."/>
            <person name="Honan T."/>
            <person name="Huard M.D."/>
            <person name="Hughes L."/>
            <person name="Hurhula B."/>
            <person name="Husby M.E."/>
            <person name="Kamat A."/>
            <person name="Kanga B."/>
            <person name="Kashin S."/>
            <person name="Khazanovich D."/>
            <person name="Kisner P."/>
            <person name="Lance K."/>
            <person name="Lara M."/>
            <person name="Lee W."/>
            <person name="Lennon N."/>
            <person name="Letendre F."/>
            <person name="LeVine R."/>
            <person name="Lipovsky A."/>
            <person name="Liu X."/>
            <person name="Liu J."/>
            <person name="Liu S."/>
            <person name="Lokyitsang T."/>
            <person name="Lokyitsang Y."/>
            <person name="Lubonja R."/>
            <person name="Lui A."/>
            <person name="MacDonald P."/>
            <person name="Magnisalis V."/>
            <person name="Maru K."/>
            <person name="Matthews C."/>
            <person name="McCusker W."/>
            <person name="McDonough S."/>
            <person name="Mehta T."/>
            <person name="Meldrim J."/>
            <person name="Meneus L."/>
            <person name="Mihai O."/>
            <person name="Mihalev A."/>
            <person name="Mihova T."/>
            <person name="Mittelman R."/>
            <person name="Mlenga V."/>
            <person name="Montmayeur A."/>
            <person name="Mulrain L."/>
            <person name="Navidi A."/>
            <person name="Naylor J."/>
            <person name="Negash T."/>
            <person name="Nguyen T."/>
            <person name="Nguyen N."/>
            <person name="Nicol R."/>
            <person name="Norbu C."/>
            <person name="Norbu N."/>
            <person name="Novod N."/>
            <person name="O'Neill B."/>
            <person name="Osman S."/>
            <person name="Markiewicz E."/>
            <person name="Oyono O.L."/>
            <person name="Patti C."/>
            <person name="Phunkhang P."/>
            <person name="Pierre F."/>
            <person name="Priest M."/>
            <person name="Raghuraman S."/>
            <person name="Rege F."/>
            <person name="Reyes R."/>
            <person name="Rise C."/>
            <person name="Rogov P."/>
            <person name="Ross K."/>
            <person name="Ryan E."/>
            <person name="Settipalli S."/>
            <person name="Shea T."/>
            <person name="Sherpa N."/>
            <person name="Shi L."/>
            <person name="Shih D."/>
            <person name="Sparrow T."/>
            <person name="Spaulding J."/>
            <person name="Stalker J."/>
            <person name="Stange-Thomann N."/>
            <person name="Stavropoulos S."/>
            <person name="Stone C."/>
            <person name="Strader C."/>
            <person name="Tesfaye S."/>
            <person name="Thomson T."/>
            <person name="Thoulutsang Y."/>
            <person name="Thoulutsang D."/>
            <person name="Topham K."/>
            <person name="Topping I."/>
            <person name="Tsamla T."/>
            <person name="Vassiliev H."/>
            <person name="Vo A."/>
            <person name="Wangchuk T."/>
            <person name="Wangdi T."/>
            <person name="Weiand M."/>
            <person name="Wilkinson J."/>
            <person name="Wilson A."/>
            <person name="Yadav S."/>
            <person name="Young G."/>
            <person name="Yu Q."/>
            <person name="Zembek L."/>
            <person name="Zhong D."/>
            <person name="Zimmer A."/>
            <person name="Zwirko Z."/>
            <person name="Jaffe D.B."/>
            <person name="Alvarez P."/>
            <person name="Brockman W."/>
            <person name="Butler J."/>
            <person name="Chin C."/>
            <person name="Gnerre S."/>
            <person name="Grabherr M."/>
            <person name="Kleber M."/>
            <person name="Mauceli E."/>
            <person name="MacCallum I."/>
        </authorList>
    </citation>
    <scope>NUCLEOTIDE SEQUENCE [LARGE SCALE GENOMIC DNA]</scope>
    <source>
        <strain evidence="8">Tucson 15287-2541.00</strain>
    </source>
</reference>
<keyword evidence="3" id="KW-0964">Secreted</keyword>
<dbReference type="Gene3D" id="3.40.50.1820">
    <property type="entry name" value="alpha/beta hydrolase"/>
    <property type="match status" value="1"/>
</dbReference>
<dbReference type="InterPro" id="IPR013818">
    <property type="entry name" value="Lipase"/>
</dbReference>
<dbReference type="GO" id="GO:0016298">
    <property type="term" value="F:lipase activity"/>
    <property type="evidence" value="ECO:0007669"/>
    <property type="project" value="InterPro"/>
</dbReference>
<evidence type="ECO:0000256" key="1">
    <source>
        <dbReference type="ARBA" id="ARBA00004613"/>
    </source>
</evidence>
<dbReference type="SMR" id="B4J300"/>
<dbReference type="GO" id="GO:0016042">
    <property type="term" value="P:lipid catabolic process"/>
    <property type="evidence" value="ECO:0007669"/>
    <property type="project" value="TreeGrafter"/>
</dbReference>
<evidence type="ECO:0000259" key="6">
    <source>
        <dbReference type="Pfam" id="PF00151"/>
    </source>
</evidence>
<dbReference type="InParanoid" id="B4J300"/>
<dbReference type="Proteomes" id="UP000001070">
    <property type="component" value="Unassembled WGS sequence"/>
</dbReference>
<dbReference type="PANTHER" id="PTHR11610">
    <property type="entry name" value="LIPASE"/>
    <property type="match status" value="1"/>
</dbReference>
<accession>B4J300</accession>
<dbReference type="EMBL" id="CH916366">
    <property type="protein sequence ID" value="EDV97170.1"/>
    <property type="molecule type" value="Genomic_DNA"/>
</dbReference>
<dbReference type="InterPro" id="IPR000734">
    <property type="entry name" value="TAG_lipase"/>
</dbReference>
<dbReference type="AlphaFoldDB" id="B4J300"/>